<dbReference type="EMBL" id="BLLF01000111">
    <property type="protein sequence ID" value="GFH07712.1"/>
    <property type="molecule type" value="Genomic_DNA"/>
</dbReference>
<gene>
    <name evidence="1" type="ORF">HaLaN_02551</name>
</gene>
<protein>
    <submittedName>
        <fullName evidence="1">Uncharacterized protein</fullName>
    </submittedName>
</protein>
<organism evidence="1 2">
    <name type="scientific">Haematococcus lacustris</name>
    <name type="common">Green alga</name>
    <name type="synonym">Haematococcus pluvialis</name>
    <dbReference type="NCBI Taxonomy" id="44745"/>
    <lineage>
        <taxon>Eukaryota</taxon>
        <taxon>Viridiplantae</taxon>
        <taxon>Chlorophyta</taxon>
        <taxon>core chlorophytes</taxon>
        <taxon>Chlorophyceae</taxon>
        <taxon>CS clade</taxon>
        <taxon>Chlamydomonadales</taxon>
        <taxon>Haematococcaceae</taxon>
        <taxon>Haematococcus</taxon>
    </lineage>
</organism>
<proteinExistence type="predicted"/>
<dbReference type="AlphaFoldDB" id="A0A699YXG8"/>
<reference evidence="1 2" key="1">
    <citation type="submission" date="2020-02" db="EMBL/GenBank/DDBJ databases">
        <title>Draft genome sequence of Haematococcus lacustris strain NIES-144.</title>
        <authorList>
            <person name="Morimoto D."/>
            <person name="Nakagawa S."/>
            <person name="Yoshida T."/>
            <person name="Sawayama S."/>
        </authorList>
    </citation>
    <scope>NUCLEOTIDE SEQUENCE [LARGE SCALE GENOMIC DNA]</scope>
    <source>
        <strain evidence="1 2">NIES-144</strain>
    </source>
</reference>
<evidence type="ECO:0000313" key="1">
    <source>
        <dbReference type="EMBL" id="GFH07712.1"/>
    </source>
</evidence>
<name>A0A699YXG8_HAELA</name>
<evidence type="ECO:0000313" key="2">
    <source>
        <dbReference type="Proteomes" id="UP000485058"/>
    </source>
</evidence>
<comment type="caution">
    <text evidence="1">The sequence shown here is derived from an EMBL/GenBank/DDBJ whole genome shotgun (WGS) entry which is preliminary data.</text>
</comment>
<accession>A0A699YXG8</accession>
<sequence>MAVQGIGAFTGGGWGTKWQASRQEGVNTQAKAAQLSPVPAAAAAAEPGWLLLLLAVSQPRCGGGLVPASDQVDYLQLFKNERVTYSVEDDWQPHRVNP</sequence>
<dbReference type="Proteomes" id="UP000485058">
    <property type="component" value="Unassembled WGS sequence"/>
</dbReference>
<keyword evidence="2" id="KW-1185">Reference proteome</keyword>